<organism evidence="3 4">
    <name type="scientific">Thalassiosira pseudonana</name>
    <name type="common">Marine diatom</name>
    <name type="synonym">Cyclotella nana</name>
    <dbReference type="NCBI Taxonomy" id="35128"/>
    <lineage>
        <taxon>Eukaryota</taxon>
        <taxon>Sar</taxon>
        <taxon>Stramenopiles</taxon>
        <taxon>Ochrophyta</taxon>
        <taxon>Bacillariophyta</taxon>
        <taxon>Coscinodiscophyceae</taxon>
        <taxon>Thalassiosirophycidae</taxon>
        <taxon>Thalassiosirales</taxon>
        <taxon>Thalassiosiraceae</taxon>
        <taxon>Thalassiosira</taxon>
    </lineage>
</organism>
<dbReference type="AlphaFoldDB" id="B8C7Z0"/>
<feature type="compositionally biased region" description="Basic residues" evidence="1">
    <location>
        <begin position="473"/>
        <end position="483"/>
    </location>
</feature>
<dbReference type="PANTHER" id="PTHR13454:SF11">
    <property type="entry name" value="PROTEIN MCM10 HOMOLOG"/>
    <property type="match status" value="1"/>
</dbReference>
<keyword evidence="4" id="KW-1185">Reference proteome</keyword>
<dbReference type="Pfam" id="PF22379">
    <property type="entry name" value="OB_MCM10"/>
    <property type="match status" value="1"/>
</dbReference>
<gene>
    <name evidence="3" type="ORF">THAPSDRAFT_7942</name>
</gene>
<dbReference type="GO" id="GO:0006270">
    <property type="term" value="P:DNA replication initiation"/>
    <property type="evidence" value="ECO:0000318"/>
    <property type="project" value="GO_Central"/>
</dbReference>
<dbReference type="OMA" id="GIEWSAN"/>
<evidence type="ECO:0000259" key="2">
    <source>
        <dbReference type="Pfam" id="PF22379"/>
    </source>
</evidence>
<feature type="compositionally biased region" description="Polar residues" evidence="1">
    <location>
        <begin position="42"/>
        <end position="65"/>
    </location>
</feature>
<evidence type="ECO:0000256" key="1">
    <source>
        <dbReference type="SAM" id="MobiDB-lite"/>
    </source>
</evidence>
<dbReference type="Gene3D" id="2.40.50.140">
    <property type="entry name" value="Nucleic acid-binding proteins"/>
    <property type="match status" value="1"/>
</dbReference>
<dbReference type="FunFam" id="2.40.50.140:FF:000368">
    <property type="entry name" value="Mcm10p"/>
    <property type="match status" value="1"/>
</dbReference>
<dbReference type="GO" id="GO:0003688">
    <property type="term" value="F:DNA replication origin binding"/>
    <property type="evidence" value="ECO:0000318"/>
    <property type="project" value="GO_Central"/>
</dbReference>
<dbReference type="InterPro" id="IPR040184">
    <property type="entry name" value="Mcm10"/>
</dbReference>
<dbReference type="InParanoid" id="B8C7Z0"/>
<feature type="region of interest" description="Disordered" evidence="1">
    <location>
        <begin position="760"/>
        <end position="788"/>
    </location>
</feature>
<dbReference type="RefSeq" id="XP_002292421.1">
    <property type="nucleotide sequence ID" value="XM_002292385.1"/>
</dbReference>
<evidence type="ECO:0000313" key="3">
    <source>
        <dbReference type="EMBL" id="EED90396.1"/>
    </source>
</evidence>
<reference evidence="3 4" key="2">
    <citation type="journal article" date="2008" name="Nature">
        <title>The Phaeodactylum genome reveals the evolutionary history of diatom genomes.</title>
        <authorList>
            <person name="Bowler C."/>
            <person name="Allen A.E."/>
            <person name="Badger J.H."/>
            <person name="Grimwood J."/>
            <person name="Jabbari K."/>
            <person name="Kuo A."/>
            <person name="Maheswari U."/>
            <person name="Martens C."/>
            <person name="Maumus F."/>
            <person name="Otillar R.P."/>
            <person name="Rayko E."/>
            <person name="Salamov A."/>
            <person name="Vandepoele K."/>
            <person name="Beszteri B."/>
            <person name="Gruber A."/>
            <person name="Heijde M."/>
            <person name="Katinka M."/>
            <person name="Mock T."/>
            <person name="Valentin K."/>
            <person name="Verret F."/>
            <person name="Berges J.A."/>
            <person name="Brownlee C."/>
            <person name="Cadoret J.P."/>
            <person name="Chiovitti A."/>
            <person name="Choi C.J."/>
            <person name="Coesel S."/>
            <person name="De Martino A."/>
            <person name="Detter J.C."/>
            <person name="Durkin C."/>
            <person name="Falciatore A."/>
            <person name="Fournet J."/>
            <person name="Haruta M."/>
            <person name="Huysman M.J."/>
            <person name="Jenkins B.D."/>
            <person name="Jiroutova K."/>
            <person name="Jorgensen R.E."/>
            <person name="Joubert Y."/>
            <person name="Kaplan A."/>
            <person name="Kroger N."/>
            <person name="Kroth P.G."/>
            <person name="La Roche J."/>
            <person name="Lindquist E."/>
            <person name="Lommer M."/>
            <person name="Martin-Jezequel V."/>
            <person name="Lopez P.J."/>
            <person name="Lucas S."/>
            <person name="Mangogna M."/>
            <person name="McGinnis K."/>
            <person name="Medlin L.K."/>
            <person name="Montsant A."/>
            <person name="Oudot-Le Secq M.P."/>
            <person name="Napoli C."/>
            <person name="Obornik M."/>
            <person name="Parker M.S."/>
            <person name="Petit J.L."/>
            <person name="Porcel B.M."/>
            <person name="Poulsen N."/>
            <person name="Robison M."/>
            <person name="Rychlewski L."/>
            <person name="Rynearson T.A."/>
            <person name="Schmutz J."/>
            <person name="Shapiro H."/>
            <person name="Siaut M."/>
            <person name="Stanley M."/>
            <person name="Sussman M.R."/>
            <person name="Taylor A.R."/>
            <person name="Vardi A."/>
            <person name="von Dassow P."/>
            <person name="Vyverman W."/>
            <person name="Willis A."/>
            <person name="Wyrwicz L.S."/>
            <person name="Rokhsar D.S."/>
            <person name="Weissenbach J."/>
            <person name="Armbrust E.V."/>
            <person name="Green B.R."/>
            <person name="Van de Peer Y."/>
            <person name="Grigoriev I.V."/>
        </authorList>
    </citation>
    <scope>NUCLEOTIDE SEQUENCE [LARGE SCALE GENOMIC DNA]</scope>
    <source>
        <strain evidence="3 4">CCMP1335</strain>
    </source>
</reference>
<dbReference type="STRING" id="35128.B8C7Z0"/>
<dbReference type="InterPro" id="IPR055065">
    <property type="entry name" value="OB_MCM10"/>
</dbReference>
<dbReference type="HOGENOM" id="CLU_401992_0_0_1"/>
<dbReference type="PaxDb" id="35128-Thaps7942"/>
<accession>B8C7Z0</accession>
<feature type="region of interest" description="Disordered" evidence="1">
    <location>
        <begin position="447"/>
        <end position="497"/>
    </location>
</feature>
<protein>
    <recommendedName>
        <fullName evidence="2">MCM10 OB-fold domain-containing protein</fullName>
    </recommendedName>
</protein>
<dbReference type="Proteomes" id="UP000001449">
    <property type="component" value="Chromosome 9"/>
</dbReference>
<feature type="compositionally biased region" description="Polar residues" evidence="1">
    <location>
        <begin position="455"/>
        <end position="467"/>
    </location>
</feature>
<evidence type="ECO:0000313" key="4">
    <source>
        <dbReference type="Proteomes" id="UP000001449"/>
    </source>
</evidence>
<feature type="region of interest" description="Disordered" evidence="1">
    <location>
        <begin position="9"/>
        <end position="99"/>
    </location>
</feature>
<feature type="domain" description="MCM10 OB-fold" evidence="2">
    <location>
        <begin position="118"/>
        <end position="284"/>
    </location>
</feature>
<feature type="compositionally biased region" description="Low complexity" evidence="1">
    <location>
        <begin position="16"/>
        <end position="26"/>
    </location>
</feature>
<proteinExistence type="predicted"/>
<dbReference type="EMBL" id="CM000645">
    <property type="protein sequence ID" value="EED90396.1"/>
    <property type="molecule type" value="Genomic_DNA"/>
</dbReference>
<dbReference type="InterPro" id="IPR012340">
    <property type="entry name" value="NA-bd_OB-fold"/>
</dbReference>
<sequence>MDELLYLFRADDTAEANETTTTNNDNSPHAPIPRQSLKRDGSTPSNVDFGSSFGNAFGNEITTNPSAGRRRGALSSSSANARVGTLSRAPTNASAEIAKQATTIPSKSCTTPCDPITGLRITDRRTSRADMIDAFSPFTYKSCSMLAAASRVEWTSYLISGGSAGGTPNGKTNVVTCGILTTDTSSKLSKTGRAFAILNLGDLPSSMQSRTSSFGGGGIHACVSVFLFGDALRILSTNKNYLRAGYAVAILGANVMPPKNDGKGGGNITTTSVSLSVNDPRQILPIGKAVDCGRCSGTTRKRVDFSGNRWEDVRCGTLIDLRLEGCYCKTHRNHGLSSKWSSGKTTKSKPSNNGTTFIKNQRMESYSGKGVGIVGLQQANGGLKHSGGISFQQGVRHGGAAQAFTSDTLSQAGFLGNPSTNAHPGLTGIGLGHVTTAQQSLKRAPMHMKKAATPNLASHVSSASNMDSSKKNPYSKKTAHSTTKRAPTSLLPNTSEDDILGEALQKKRSKTDVLLASKKSKFSSETQSTNKLPTKVFHTEGYDGSVQVPQPSSVLFKKNATTYTASVTPSPCANRLSTNEAQRILEKQQSLAALLKEPRREPRAVTNACRNNSATHKRAAAKKNDDDIFASFFNETNDGSPTKSFDRDAVLNAKSRFAEASNAEEYARARSVVHQLEVREIEIDQRRERMERTKQGVGSNKDKSKAAAGIVTTGWVCKTCKTKSLVKPLGCFRAKHDVRQRRELKEAKLTLGTRKERINRHGKDADEGGLTLGAGLEWSGWRGGGDGD</sequence>
<feature type="compositionally biased region" description="Polar residues" evidence="1">
    <location>
        <begin position="88"/>
        <end position="99"/>
    </location>
</feature>
<feature type="compositionally biased region" description="Low complexity" evidence="1">
    <location>
        <begin position="73"/>
        <end position="82"/>
    </location>
</feature>
<reference evidence="3 4" key="1">
    <citation type="journal article" date="2004" name="Science">
        <title>The genome of the diatom Thalassiosira pseudonana: ecology, evolution, and metabolism.</title>
        <authorList>
            <person name="Armbrust E.V."/>
            <person name="Berges J.A."/>
            <person name="Bowler C."/>
            <person name="Green B.R."/>
            <person name="Martinez D."/>
            <person name="Putnam N.H."/>
            <person name="Zhou S."/>
            <person name="Allen A.E."/>
            <person name="Apt K.E."/>
            <person name="Bechner M."/>
            <person name="Brzezinski M.A."/>
            <person name="Chaal B.K."/>
            <person name="Chiovitti A."/>
            <person name="Davis A.K."/>
            <person name="Demarest M.S."/>
            <person name="Detter J.C."/>
            <person name="Glavina T."/>
            <person name="Goodstein D."/>
            <person name="Hadi M.Z."/>
            <person name="Hellsten U."/>
            <person name="Hildebrand M."/>
            <person name="Jenkins B.D."/>
            <person name="Jurka J."/>
            <person name="Kapitonov V.V."/>
            <person name="Kroger N."/>
            <person name="Lau W.W."/>
            <person name="Lane T.W."/>
            <person name="Larimer F.W."/>
            <person name="Lippmeier J.C."/>
            <person name="Lucas S."/>
            <person name="Medina M."/>
            <person name="Montsant A."/>
            <person name="Obornik M."/>
            <person name="Parker M.S."/>
            <person name="Palenik B."/>
            <person name="Pazour G.J."/>
            <person name="Richardson P.M."/>
            <person name="Rynearson T.A."/>
            <person name="Saito M.A."/>
            <person name="Schwartz D.C."/>
            <person name="Thamatrakoln K."/>
            <person name="Valentin K."/>
            <person name="Vardi A."/>
            <person name="Wilkerson F.P."/>
            <person name="Rokhsar D.S."/>
        </authorList>
    </citation>
    <scope>NUCLEOTIDE SEQUENCE [LARGE SCALE GENOMIC DNA]</scope>
    <source>
        <strain evidence="3 4">CCMP1335</strain>
    </source>
</reference>
<dbReference type="eggNOG" id="KOG3056">
    <property type="taxonomic scope" value="Eukaryota"/>
</dbReference>
<dbReference type="GO" id="GO:0003697">
    <property type="term" value="F:single-stranded DNA binding"/>
    <property type="evidence" value="ECO:0000318"/>
    <property type="project" value="GO_Central"/>
</dbReference>
<dbReference type="GO" id="GO:0043596">
    <property type="term" value="C:nuclear replication fork"/>
    <property type="evidence" value="ECO:0000318"/>
    <property type="project" value="GO_Central"/>
</dbReference>
<dbReference type="KEGG" id="tps:THAPSDRAFT_7942"/>
<name>B8C7Z0_THAPS</name>
<feature type="compositionally biased region" description="Polar residues" evidence="1">
    <location>
        <begin position="484"/>
        <end position="494"/>
    </location>
</feature>
<dbReference type="GeneID" id="7449294"/>
<dbReference type="PANTHER" id="PTHR13454">
    <property type="entry name" value="PROTEIN MCM10 HOMOLOG"/>
    <property type="match status" value="1"/>
</dbReference>